<dbReference type="InterPro" id="IPR036533">
    <property type="entry name" value="BAG_dom_sf"/>
</dbReference>
<sequence length="1415" mass="163422">MGNEHAKPINKLKFIDREVNSLRSSIRSARKNIPNETKDEYIQMLARFSNEAGDLKGKVKQKYVEQTQKNISNVVNEILTKVSIPRETDLDSGAVETSSFVQLPINKRQASNKGTSEKPPKKQKSSQVDSVKGNSTLLDIEEKLKTLKPQINIALENKDTTLLRVHQQTIRVLATDLELIDVSEDTPIGDKKKKLESKEAESLLKLSLRNNDSSTIQSIQEKLVSINQKLSPIEVTDESTKTIKMQQMDKIKWFYRYINDTSKNSSQSDLSKAHIKEDDENTLKRKQQLLNNVRQSFSFILEDENKERTNTGSIPKKPNTSYKEIDNFYNVWKSIQKIVKSSTYSAEEVAKIDKILEDIQNSIGQTRQQIAGNRGASSNLKTKLNYSTPNLSSSKVRPKLEGSLSLDHTGQNLIKTKAKVYNLSTPEIRDISDQPVVLRNKQFYKNFEFEDGYRFSKIEEIKTQVNYIKEKFAESQQKQHLKNKLESYVEILEGYVHHQNQATANNAKIVLTDIQKMLKNMSHVQEAMNATAQRRMSIEDSFENIAGITEAVDMIEKAIDAFSGKIGDEEYTKIKNGLLECRNCLKETKVPAKYDMIQQQKEQILKKIDIFFDTLESKNTNYDEDNHVAGIQETVNKLQNAIVMFSGKKNDKEYTKIKNSLLECRKCLEETIVPTKHETLQKQKEHILKTIPHLYATLESKCQEDPVVVITRRNLSNLKEKVRRFSGAYKGVLYNKIEKDLNKLLIDVGETIGDKETVDDLVKDVEKHLKILEHRATKDQSFRRTISETAKHEEDQLVKLKSDLMNIKAAIDTTPTNGVNLFVGLKSRLDLVKLGLDQLKFSSEDDEKQKEILYNEVDTFKNLVEAKIGLGKQAIRQWPFEQDKNKRYEEEMNRIEEKFKILKPEIENFVGTTSDNKFYELDESSIRLVLKMDKLQFARGTAIHNRKINLLKEIYTYGDLLDQRAKETEDIIEIESEIHDLEKNFERYLRLNDLQNLQDKLNKLATKINDSQLNKNLLDRKQNCVTKMKSLLDKLRVNEEVVVRVNTRRSSKDPANEFSKIEMQFGDIKKEIEAFVGIHADRKYYELDGSLSGLFAKLDNFQLPEQSELHSRKIRLLKEMQTYSDLLDKRAKETETIREISKKLNAINIKVDSYRGADEDLRVMESDLKSVQSKLEKIKISELPKKSLEQKYDILFGEYNRFTKAKEVPKNNYIGSASFLADVHNLNNSKTSLNKQDPIETDVSDNQRENSIETQISEIQKEIDEVKSQVAVFINSDTSDQYKKLEECLLLLNLRVNKLEIPKNNELYQRKVDLDKDIQDCFMILDERAQEADGLMDIEKELAEISNKFDCIMSEEEKNSIDEKLISLQVKLGKLHVNDDLSQRKNMCTNKIIIYSKQLKDIPFSKMHSNLEEKH</sequence>
<feature type="coiled-coil region" evidence="1">
    <location>
        <begin position="964"/>
        <end position="1014"/>
    </location>
</feature>
<comment type="caution">
    <text evidence="3">The sequence shown here is derived from an EMBL/GenBank/DDBJ whole genome shotgun (WGS) entry which is preliminary data.</text>
</comment>
<dbReference type="SUPFAM" id="SSF63491">
    <property type="entry name" value="BAG domain"/>
    <property type="match status" value="1"/>
</dbReference>
<gene>
    <name evidence="3" type="ORF">NQ314_000403</name>
</gene>
<evidence type="ECO:0000313" key="4">
    <source>
        <dbReference type="Proteomes" id="UP001162156"/>
    </source>
</evidence>
<keyword evidence="1" id="KW-0175">Coiled coil</keyword>
<reference evidence="3" key="1">
    <citation type="journal article" date="2023" name="Insect Mol. Biol.">
        <title>Genome sequencing provides insights into the evolution of gene families encoding plant cell wall-degrading enzymes in longhorned beetles.</title>
        <authorList>
            <person name="Shin N.R."/>
            <person name="Okamura Y."/>
            <person name="Kirsch R."/>
            <person name="Pauchet Y."/>
        </authorList>
    </citation>
    <scope>NUCLEOTIDE SEQUENCE</scope>
    <source>
        <strain evidence="3">RBIC_L_NR</strain>
    </source>
</reference>
<name>A0AAV8ZU45_9CUCU</name>
<dbReference type="Proteomes" id="UP001162156">
    <property type="component" value="Unassembled WGS sequence"/>
</dbReference>
<dbReference type="EMBL" id="JANEYF010000128">
    <property type="protein sequence ID" value="KAJ8972021.1"/>
    <property type="molecule type" value="Genomic_DNA"/>
</dbReference>
<accession>A0AAV8ZU45</accession>
<protein>
    <submittedName>
        <fullName evidence="3">Uncharacterized protein</fullName>
    </submittedName>
</protein>
<evidence type="ECO:0000256" key="2">
    <source>
        <dbReference type="SAM" id="MobiDB-lite"/>
    </source>
</evidence>
<feature type="compositionally biased region" description="Polar residues" evidence="2">
    <location>
        <begin position="367"/>
        <end position="395"/>
    </location>
</feature>
<keyword evidence="4" id="KW-1185">Reference proteome</keyword>
<proteinExistence type="predicted"/>
<evidence type="ECO:0000256" key="1">
    <source>
        <dbReference type="SAM" id="Coils"/>
    </source>
</evidence>
<dbReference type="GO" id="GO:0051087">
    <property type="term" value="F:protein-folding chaperone binding"/>
    <property type="evidence" value="ECO:0007669"/>
    <property type="project" value="InterPro"/>
</dbReference>
<evidence type="ECO:0000313" key="3">
    <source>
        <dbReference type="EMBL" id="KAJ8972021.1"/>
    </source>
</evidence>
<organism evidence="3 4">
    <name type="scientific">Rhamnusium bicolor</name>
    <dbReference type="NCBI Taxonomy" id="1586634"/>
    <lineage>
        <taxon>Eukaryota</taxon>
        <taxon>Metazoa</taxon>
        <taxon>Ecdysozoa</taxon>
        <taxon>Arthropoda</taxon>
        <taxon>Hexapoda</taxon>
        <taxon>Insecta</taxon>
        <taxon>Pterygota</taxon>
        <taxon>Neoptera</taxon>
        <taxon>Endopterygota</taxon>
        <taxon>Coleoptera</taxon>
        <taxon>Polyphaga</taxon>
        <taxon>Cucujiformia</taxon>
        <taxon>Chrysomeloidea</taxon>
        <taxon>Cerambycidae</taxon>
        <taxon>Lepturinae</taxon>
        <taxon>Rhagiini</taxon>
        <taxon>Rhamnusium</taxon>
    </lineage>
</organism>
<feature type="region of interest" description="Disordered" evidence="2">
    <location>
        <begin position="367"/>
        <end position="398"/>
    </location>
</feature>
<dbReference type="Gene3D" id="1.20.58.120">
    <property type="entry name" value="BAG domain"/>
    <property type="match status" value="5"/>
</dbReference>
<feature type="region of interest" description="Disordered" evidence="2">
    <location>
        <begin position="101"/>
        <end position="132"/>
    </location>
</feature>